<keyword evidence="4" id="KW-1185">Reference proteome</keyword>
<dbReference type="PANTHER" id="PTHR43567">
    <property type="entry name" value="FLAVOREDOXIN-RELATED-RELATED"/>
    <property type="match status" value="1"/>
</dbReference>
<evidence type="ECO:0000313" key="4">
    <source>
        <dbReference type="Proteomes" id="UP000546970"/>
    </source>
</evidence>
<dbReference type="Gene3D" id="2.30.110.10">
    <property type="entry name" value="Electron Transport, Fmn-binding Protein, Chain A"/>
    <property type="match status" value="1"/>
</dbReference>
<gene>
    <name evidence="3" type="ORF">HF320_02950</name>
</gene>
<evidence type="ECO:0000259" key="2">
    <source>
        <dbReference type="Pfam" id="PF01613"/>
    </source>
</evidence>
<sequence>MAFKELPLGEVSLNPFTKLDKEWGLVAAGNADASNAMTVSWGGMGTIWNKPVVTIYIRPQRYTKQFVDANDRFTLSFFDSQYKQALSVLGTKSGRDGDKIAEVGFSPVQLDGTTTYEQADLVFVCRKLYADTIKPECFVDASVDERNYPQRDHHTLYIAEVEHVYQRI</sequence>
<dbReference type="RefSeq" id="WP_169276955.1">
    <property type="nucleotide sequence ID" value="NZ_JABBCP010000001.1"/>
</dbReference>
<comment type="similarity">
    <text evidence="1">Belongs to the flavoredoxin family.</text>
</comment>
<dbReference type="Proteomes" id="UP000546970">
    <property type="component" value="Unassembled WGS sequence"/>
</dbReference>
<proteinExistence type="inferred from homology"/>
<dbReference type="GO" id="GO:0010181">
    <property type="term" value="F:FMN binding"/>
    <property type="evidence" value="ECO:0007669"/>
    <property type="project" value="InterPro"/>
</dbReference>
<dbReference type="InterPro" id="IPR012349">
    <property type="entry name" value="Split_barrel_FMN-bd"/>
</dbReference>
<dbReference type="InterPro" id="IPR002563">
    <property type="entry name" value="Flavin_Rdtase-like_dom"/>
</dbReference>
<dbReference type="SUPFAM" id="SSF50475">
    <property type="entry name" value="FMN-binding split barrel"/>
    <property type="match status" value="1"/>
</dbReference>
<accession>A0A7X9YIJ9</accession>
<dbReference type="Pfam" id="PF01613">
    <property type="entry name" value="Flavin_Reduct"/>
    <property type="match status" value="1"/>
</dbReference>
<dbReference type="EMBL" id="JABBCP010000001">
    <property type="protein sequence ID" value="NMF55295.1"/>
    <property type="molecule type" value="Genomic_DNA"/>
</dbReference>
<dbReference type="AlphaFoldDB" id="A0A7X9YIJ9"/>
<reference evidence="3 4" key="1">
    <citation type="submission" date="2020-04" db="EMBL/GenBank/DDBJ databases">
        <title>Collinsella sp. KGMB02528 nov., an anaerobic actinobacterium isolated from human feces.</title>
        <authorList>
            <person name="Han K.-I."/>
            <person name="Eom M.K."/>
            <person name="Kim J.-S."/>
            <person name="Lee K.C."/>
            <person name="Suh M.K."/>
            <person name="Park S.-H."/>
            <person name="Lee J.H."/>
            <person name="Kang S.W."/>
            <person name="Park J.-E."/>
            <person name="Oh B.S."/>
            <person name="Yu S.Y."/>
            <person name="Choi S.-H."/>
            <person name="Lee D.H."/>
            <person name="Yoon H."/>
            <person name="Kim B.-Y."/>
            <person name="Lee J.H."/>
            <person name="Lee J.-S."/>
        </authorList>
    </citation>
    <scope>NUCLEOTIDE SEQUENCE [LARGE SCALE GENOMIC DNA]</scope>
    <source>
        <strain evidence="3 4">KGMB02528</strain>
    </source>
</reference>
<organism evidence="3 4">
    <name type="scientific">Collinsella acetigenes</name>
    <dbReference type="NCBI Taxonomy" id="2713419"/>
    <lineage>
        <taxon>Bacteria</taxon>
        <taxon>Bacillati</taxon>
        <taxon>Actinomycetota</taxon>
        <taxon>Coriobacteriia</taxon>
        <taxon>Coriobacteriales</taxon>
        <taxon>Coriobacteriaceae</taxon>
        <taxon>Collinsella</taxon>
    </lineage>
</organism>
<feature type="domain" description="Flavin reductase like" evidence="2">
    <location>
        <begin position="25"/>
        <end position="166"/>
    </location>
</feature>
<comment type="caution">
    <text evidence="3">The sequence shown here is derived from an EMBL/GenBank/DDBJ whole genome shotgun (WGS) entry which is preliminary data.</text>
</comment>
<dbReference type="GO" id="GO:0016646">
    <property type="term" value="F:oxidoreductase activity, acting on the CH-NH group of donors, NAD or NADP as acceptor"/>
    <property type="evidence" value="ECO:0007669"/>
    <property type="project" value="UniProtKB-ARBA"/>
</dbReference>
<evidence type="ECO:0000256" key="1">
    <source>
        <dbReference type="ARBA" id="ARBA00038054"/>
    </source>
</evidence>
<dbReference type="PANTHER" id="PTHR43567:SF5">
    <property type="entry name" value="HYPOTHETICAL CYTOSOLIC PROTEIN"/>
    <property type="match status" value="1"/>
</dbReference>
<evidence type="ECO:0000313" key="3">
    <source>
        <dbReference type="EMBL" id="NMF55295.1"/>
    </source>
</evidence>
<name>A0A7X9YIJ9_9ACTN</name>
<protein>
    <submittedName>
        <fullName evidence="3">Flavin reductase family protein</fullName>
    </submittedName>
</protein>
<dbReference type="InterPro" id="IPR052174">
    <property type="entry name" value="Flavoredoxin"/>
</dbReference>